<keyword evidence="1" id="KW-0472">Membrane</keyword>
<evidence type="ECO:0000313" key="2">
    <source>
        <dbReference type="EMBL" id="KKQ36690.1"/>
    </source>
</evidence>
<accession>A0A0G0HDS9</accession>
<feature type="transmembrane region" description="Helical" evidence="1">
    <location>
        <begin position="360"/>
        <end position="380"/>
    </location>
</feature>
<keyword evidence="1" id="KW-1133">Transmembrane helix</keyword>
<dbReference type="STRING" id="1618545.US53_C0042G0002"/>
<dbReference type="Proteomes" id="UP000034591">
    <property type="component" value="Unassembled WGS sequence"/>
</dbReference>
<feature type="transmembrane region" description="Helical" evidence="1">
    <location>
        <begin position="157"/>
        <end position="174"/>
    </location>
</feature>
<proteinExistence type="predicted"/>
<organism evidence="2 3">
    <name type="scientific">Candidatus Woesebacteria bacterium GW2011_GWA1_37_7</name>
    <dbReference type="NCBI Taxonomy" id="1618545"/>
    <lineage>
        <taxon>Bacteria</taxon>
        <taxon>Candidatus Woeseibacteriota</taxon>
    </lineage>
</organism>
<feature type="transmembrane region" description="Helical" evidence="1">
    <location>
        <begin position="104"/>
        <end position="121"/>
    </location>
</feature>
<evidence type="ECO:0000256" key="1">
    <source>
        <dbReference type="SAM" id="Phobius"/>
    </source>
</evidence>
<feature type="transmembrane region" description="Helical" evidence="1">
    <location>
        <begin position="293"/>
        <end position="315"/>
    </location>
</feature>
<feature type="transmembrane region" description="Helical" evidence="1">
    <location>
        <begin position="226"/>
        <end position="246"/>
    </location>
</feature>
<name>A0A0G0HDS9_9BACT</name>
<reference evidence="2 3" key="1">
    <citation type="journal article" date="2015" name="Nature">
        <title>rRNA introns, odd ribosomes, and small enigmatic genomes across a large radiation of phyla.</title>
        <authorList>
            <person name="Brown C.T."/>
            <person name="Hug L.A."/>
            <person name="Thomas B.C."/>
            <person name="Sharon I."/>
            <person name="Castelle C.J."/>
            <person name="Singh A."/>
            <person name="Wilkins M.J."/>
            <person name="Williams K.H."/>
            <person name="Banfield J.F."/>
        </authorList>
    </citation>
    <scope>NUCLEOTIDE SEQUENCE [LARGE SCALE GENOMIC DNA]</scope>
</reference>
<sequence length="569" mass="65007">MLKKKFRPGSWWGRLIPIFALVILTLPTYSKLFKTGFFPMQDDLQAFRVYEMDKCYTDLQIPCRWVPDAGYQYGYPQFNYPPLPYYLGAGLHRIGFQYIDSVKILFILGYIFSAITLYVLVKTISKDKWAGIIAALVYSYIPYKAVEVYVRGALSEFWAQIFFPLILWAIYKVIKTGKTKYLIWMSVSIFLLMTTHVLMTMIFVPVAFLWAAFWLYQGKWKNLSKIISGGLLGFGLSAFFILPVLFERKFTHTEGLLSGYFDYRQHFVSLFKLFISREWGYGSSGFPNEKLNLSLGMVHWISGLVITPVIAVIGFKKHKKISLLILGLAGVTLASIFMIHMKSSFIWAEMPLLWYMQFPWRFLAVSIFLLCLLTGLLVSLSGKYKHLLGVILVLASFALTINYFVPKAWLNITDSDKFSGDSLEKQLTISIFDYLPIYAKLPPYSKAPELPEVLKGDAKFLEYNKGSNFQTGVVKALSESQIRIPLFDFPGMEVKVDGKVTDHINNDCSGERYCLGLITFNLPAGEHSIEARLTDTPIRKIGNIITLVSFGVIIYLVLDLKRHEKVLSK</sequence>
<comment type="caution">
    <text evidence="2">The sequence shown here is derived from an EMBL/GenBank/DDBJ whole genome shotgun (WGS) entry which is preliminary data.</text>
</comment>
<dbReference type="EMBL" id="LBTI01000042">
    <property type="protein sequence ID" value="KKQ36690.1"/>
    <property type="molecule type" value="Genomic_DNA"/>
</dbReference>
<evidence type="ECO:0000313" key="3">
    <source>
        <dbReference type="Proteomes" id="UP000034591"/>
    </source>
</evidence>
<keyword evidence="1" id="KW-0812">Transmembrane</keyword>
<feature type="transmembrane region" description="Helical" evidence="1">
    <location>
        <begin position="321"/>
        <end position="339"/>
    </location>
</feature>
<evidence type="ECO:0008006" key="4">
    <source>
        <dbReference type="Google" id="ProtNLM"/>
    </source>
</evidence>
<dbReference type="AlphaFoldDB" id="A0A0G0HDS9"/>
<gene>
    <name evidence="2" type="ORF">US53_C0042G0002</name>
</gene>
<feature type="transmembrane region" description="Helical" evidence="1">
    <location>
        <begin position="386"/>
        <end position="405"/>
    </location>
</feature>
<feature type="transmembrane region" description="Helical" evidence="1">
    <location>
        <begin position="181"/>
        <end position="214"/>
    </location>
</feature>
<feature type="transmembrane region" description="Helical" evidence="1">
    <location>
        <begin position="541"/>
        <end position="558"/>
    </location>
</feature>
<protein>
    <recommendedName>
        <fullName evidence="4">Membrane protein 6-pyruvoyl-tetrahydropterin synthase-related domain-containing protein</fullName>
    </recommendedName>
</protein>